<dbReference type="InterPro" id="IPR016667">
    <property type="entry name" value="Caps_polysacc_synth_CpsB/CapC"/>
</dbReference>
<sequence length="255" mass="29118">MIDIHSHILPGIDDGSKSMEQTLKMLKLTKEDGIKAIVASSHFYRGCYENSCDDIKKLLEKVKSRAKEENIDVNIIPGQEVMLDHYSLEYYKSGKIGCIGDTDYMLVEFPMMNMPENALDIIYELEIRGVHPIVAHPERYRYIIDNPSKINEFLDEKCLVQVNTGSIRGIFGKKVKNTARVLIKNEICSFIASDAHSTGGRHPGISSALEMASQVNHDIYMYMEKNCERLLKNQLIDPVSGRIREKKRIFSLFRT</sequence>
<reference evidence="6" key="1">
    <citation type="submission" date="2021-11" db="EMBL/GenBank/DDBJ databases">
        <authorList>
            <person name="Qingchun L."/>
            <person name="Dong Z."/>
            <person name="Zongwei Q."/>
            <person name="Jia Z."/>
            <person name="Duotao L."/>
        </authorList>
    </citation>
    <scope>NUCLEOTIDE SEQUENCE</scope>
    <source>
        <strain evidence="6">WLY-B-L2</strain>
    </source>
</reference>
<accession>A0ABS8N961</accession>
<dbReference type="PANTHER" id="PTHR39181:SF1">
    <property type="entry name" value="TYROSINE-PROTEIN PHOSPHATASE YWQE"/>
    <property type="match status" value="1"/>
</dbReference>
<dbReference type="SUPFAM" id="SSF89550">
    <property type="entry name" value="PHP domain-like"/>
    <property type="match status" value="1"/>
</dbReference>
<dbReference type="Pfam" id="PF19567">
    <property type="entry name" value="CpsB_CapC"/>
    <property type="match status" value="1"/>
</dbReference>
<evidence type="ECO:0000256" key="2">
    <source>
        <dbReference type="ARBA" id="ARBA00013064"/>
    </source>
</evidence>
<comment type="catalytic activity">
    <reaction evidence="5">
        <text>O-phospho-L-tyrosyl-[protein] + H2O = L-tyrosyl-[protein] + phosphate</text>
        <dbReference type="Rhea" id="RHEA:10684"/>
        <dbReference type="Rhea" id="RHEA-COMP:10136"/>
        <dbReference type="Rhea" id="RHEA-COMP:20101"/>
        <dbReference type="ChEBI" id="CHEBI:15377"/>
        <dbReference type="ChEBI" id="CHEBI:43474"/>
        <dbReference type="ChEBI" id="CHEBI:46858"/>
        <dbReference type="ChEBI" id="CHEBI:61978"/>
        <dbReference type="EC" id="3.1.3.48"/>
    </reaction>
</comment>
<dbReference type="RefSeq" id="WP_229981968.1">
    <property type="nucleotide sequence ID" value="NZ_JAJJPB010000028.1"/>
</dbReference>
<evidence type="ECO:0000313" key="6">
    <source>
        <dbReference type="EMBL" id="MCC9296335.1"/>
    </source>
</evidence>
<evidence type="ECO:0000256" key="3">
    <source>
        <dbReference type="ARBA" id="ARBA00022801"/>
    </source>
</evidence>
<dbReference type="PANTHER" id="PTHR39181">
    <property type="entry name" value="TYROSINE-PROTEIN PHOSPHATASE YWQE"/>
    <property type="match status" value="1"/>
</dbReference>
<name>A0ABS8N961_9CLOT</name>
<dbReference type="PIRSF" id="PIRSF016557">
    <property type="entry name" value="Caps_synth_CpsB"/>
    <property type="match status" value="1"/>
</dbReference>
<dbReference type="Proteomes" id="UP001165422">
    <property type="component" value="Unassembled WGS sequence"/>
</dbReference>
<keyword evidence="4" id="KW-0904">Protein phosphatase</keyword>
<comment type="caution">
    <text evidence="6">The sequence shown here is derived from an EMBL/GenBank/DDBJ whole genome shotgun (WGS) entry which is preliminary data.</text>
</comment>
<dbReference type="Gene3D" id="3.20.20.140">
    <property type="entry name" value="Metal-dependent hydrolases"/>
    <property type="match status" value="1"/>
</dbReference>
<dbReference type="EMBL" id="JAJJPB010000028">
    <property type="protein sequence ID" value="MCC9296335.1"/>
    <property type="molecule type" value="Genomic_DNA"/>
</dbReference>
<comment type="similarity">
    <text evidence="1">Belongs to the metallo-dependent hydrolases superfamily. CpsB/CapC family.</text>
</comment>
<organism evidence="6 7">
    <name type="scientific">Clostridium aromativorans</name>
    <dbReference type="NCBI Taxonomy" id="2836848"/>
    <lineage>
        <taxon>Bacteria</taxon>
        <taxon>Bacillati</taxon>
        <taxon>Bacillota</taxon>
        <taxon>Clostridia</taxon>
        <taxon>Eubacteriales</taxon>
        <taxon>Clostridiaceae</taxon>
        <taxon>Clostridium</taxon>
    </lineage>
</organism>
<keyword evidence="3" id="KW-0378">Hydrolase</keyword>
<gene>
    <name evidence="6" type="ORF">LN736_15880</name>
</gene>
<evidence type="ECO:0000256" key="5">
    <source>
        <dbReference type="ARBA" id="ARBA00051722"/>
    </source>
</evidence>
<evidence type="ECO:0000313" key="7">
    <source>
        <dbReference type="Proteomes" id="UP001165422"/>
    </source>
</evidence>
<proteinExistence type="inferred from homology"/>
<keyword evidence="7" id="KW-1185">Reference proteome</keyword>
<dbReference type="InterPro" id="IPR016195">
    <property type="entry name" value="Pol/histidinol_Pase-like"/>
</dbReference>
<dbReference type="EC" id="3.1.3.48" evidence="2"/>
<evidence type="ECO:0000256" key="1">
    <source>
        <dbReference type="ARBA" id="ARBA00005750"/>
    </source>
</evidence>
<protein>
    <recommendedName>
        <fullName evidence="2">protein-tyrosine-phosphatase</fullName>
        <ecNumber evidence="2">3.1.3.48</ecNumber>
    </recommendedName>
</protein>
<evidence type="ECO:0000256" key="4">
    <source>
        <dbReference type="ARBA" id="ARBA00022912"/>
    </source>
</evidence>